<dbReference type="SUPFAM" id="SSF50447">
    <property type="entry name" value="Translation proteins"/>
    <property type="match status" value="1"/>
</dbReference>
<dbReference type="InterPro" id="IPR048876">
    <property type="entry name" value="BipA_C"/>
</dbReference>
<dbReference type="Pfam" id="PF21018">
    <property type="entry name" value="BipA_C"/>
    <property type="match status" value="1"/>
</dbReference>
<dbReference type="InterPro" id="IPR027417">
    <property type="entry name" value="P-loop_NTPase"/>
</dbReference>
<evidence type="ECO:0000256" key="1">
    <source>
        <dbReference type="ARBA" id="ARBA00022741"/>
    </source>
</evidence>
<dbReference type="PANTHER" id="PTHR42908:SF8">
    <property type="entry name" value="TR-TYPE G DOMAIN-CONTAINING PROTEIN"/>
    <property type="match status" value="1"/>
</dbReference>
<dbReference type="Gene3D" id="3.30.70.870">
    <property type="entry name" value="Elongation Factor G (Translational Gtpase), domain 3"/>
    <property type="match status" value="2"/>
</dbReference>
<accession>A0ABY8TJY7</accession>
<dbReference type="Gene3D" id="2.40.30.10">
    <property type="entry name" value="Translation factors"/>
    <property type="match status" value="1"/>
</dbReference>
<dbReference type="InterPro" id="IPR005225">
    <property type="entry name" value="Small_GTP-bd"/>
</dbReference>
<keyword evidence="6" id="KW-1185">Reference proteome</keyword>
<evidence type="ECO:0000256" key="2">
    <source>
        <dbReference type="ARBA" id="ARBA00023134"/>
    </source>
</evidence>
<gene>
    <name evidence="5" type="ORF">OEZ85_008824</name>
</gene>
<keyword evidence="2" id="KW-0342">GTP-binding</keyword>
<dbReference type="InterPro" id="IPR042116">
    <property type="entry name" value="TypA/BipA_C"/>
</dbReference>
<reference evidence="5 6" key="1">
    <citation type="submission" date="2023-05" db="EMBL/GenBank/DDBJ databases">
        <title>A 100% complete, gapless, phased diploid assembly of the Scenedesmus obliquus UTEX 3031 genome.</title>
        <authorList>
            <person name="Biondi T.C."/>
            <person name="Hanschen E.R."/>
            <person name="Kwon T."/>
            <person name="Eng W."/>
            <person name="Kruse C.P.S."/>
            <person name="Koehler S.I."/>
            <person name="Kunde Y."/>
            <person name="Gleasner C.D."/>
            <person name="You Mak K.T."/>
            <person name="Polle J."/>
            <person name="Hovde B.T."/>
            <person name="Starkenburg S.R."/>
        </authorList>
    </citation>
    <scope>NUCLEOTIDE SEQUENCE [LARGE SCALE GENOMIC DNA]</scope>
    <source>
        <strain evidence="5 6">DOE0152z</strain>
    </source>
</reference>
<evidence type="ECO:0000313" key="5">
    <source>
        <dbReference type="EMBL" id="WIA09419.1"/>
    </source>
</evidence>
<dbReference type="InterPro" id="IPR035647">
    <property type="entry name" value="EFG_III/V"/>
</dbReference>
<dbReference type="PRINTS" id="PR00315">
    <property type="entry name" value="ELONGATNFCT"/>
</dbReference>
<feature type="domain" description="Tr-type G" evidence="4">
    <location>
        <begin position="35"/>
        <end position="234"/>
    </location>
</feature>
<dbReference type="PROSITE" id="PS00301">
    <property type="entry name" value="G_TR_1"/>
    <property type="match status" value="1"/>
</dbReference>
<feature type="region of interest" description="Disordered" evidence="3">
    <location>
        <begin position="481"/>
        <end position="502"/>
    </location>
</feature>
<dbReference type="InterPro" id="IPR047041">
    <property type="entry name" value="BipA_GTP-bd_dom"/>
</dbReference>
<dbReference type="InterPro" id="IPR031157">
    <property type="entry name" value="G_TR_CS"/>
</dbReference>
<keyword evidence="1" id="KW-0547">Nucleotide-binding</keyword>
<dbReference type="PANTHER" id="PTHR42908">
    <property type="entry name" value="TRANSLATION ELONGATION FACTOR-RELATED"/>
    <property type="match status" value="1"/>
</dbReference>
<dbReference type="InterPro" id="IPR000795">
    <property type="entry name" value="T_Tr_GTP-bd_dom"/>
</dbReference>
<dbReference type="InterPro" id="IPR053905">
    <property type="entry name" value="EF-G-like_DII"/>
</dbReference>
<evidence type="ECO:0000256" key="3">
    <source>
        <dbReference type="SAM" id="MobiDB-lite"/>
    </source>
</evidence>
<dbReference type="Gene3D" id="3.40.50.300">
    <property type="entry name" value="P-loop containing nucleotide triphosphate hydrolases"/>
    <property type="match status" value="1"/>
</dbReference>
<dbReference type="PROSITE" id="PS51722">
    <property type="entry name" value="G_TR_2"/>
    <property type="match status" value="1"/>
</dbReference>
<sequence length="683" mass="72493">MNEIVKRAAKSAAGWPSWTGLRSYSSSFGQVTDPQNIRDFAIIAHIDHGKTTLMDRLLSQCGTTLTHERAMDSNSMERERGITILSKYTSFMYKQHLVNAVDTPGHADFGGEVERILGMVDGAVLLVDAAEGPLAQTKFVLAKALSRGLAPIVVLNKVDRPAATQARCDAVASQLFDLFASLGADDRQLDFPILYASSKQGWASLTLPPLGNPPERASMAPLLDVILAHVPPPQVSLQEPFAMCVAMIERDPFVGRVATGRIQSGQVAVGDKVKVLQYESGQVIEQLKITKIEKKAGLGKVQLQSAVAGDVVSIAGPGDAAGIADTIAAPAVAQALDPGPIDPPTLSMVFSANDSPLAGKAGKAVTGRTIGQRLAQEAEASVSLRVKAMPGGTEKYEVQARGEMQLAVVIEGLRREGMELAVSPPQVLLREENGRRLEPLEEVVLEVDGPQVGTIIEALTGRKGELLEVTPVAHGFGAAAADSSSSSAAQQQSSSSSEGSGSVGSIERQRLVFEVPARGMIGFKTFFAGFTRGEGLMQRAFARYGPYRGPISGSRKGVLVSMSDGRATTYAMYDLVQRGTFFISPGEDVYAGMVVGENNRDADMDVNPAKEKHLTNVRSVQADEKMVLPPPRAMTLEEAIGYVAEDELIEVTPAAIRLRKQVLDAGQRKVAAKRAAAAAAAAS</sequence>
<dbReference type="Gene3D" id="3.30.70.240">
    <property type="match status" value="2"/>
</dbReference>
<proteinExistence type="predicted"/>
<dbReference type="CDD" id="cd01891">
    <property type="entry name" value="TypA_BipA"/>
    <property type="match status" value="1"/>
</dbReference>
<dbReference type="InterPro" id="IPR009000">
    <property type="entry name" value="Transl_B-barrel_sf"/>
</dbReference>
<dbReference type="Pfam" id="PF22042">
    <property type="entry name" value="EF-G_D2"/>
    <property type="match status" value="1"/>
</dbReference>
<name>A0ABY8TJY7_TETOB</name>
<dbReference type="Pfam" id="PF00009">
    <property type="entry name" value="GTP_EFTU"/>
    <property type="match status" value="1"/>
</dbReference>
<dbReference type="Gene3D" id="2.40.50.250">
    <property type="entry name" value="bipa protein"/>
    <property type="match status" value="1"/>
</dbReference>
<dbReference type="SUPFAM" id="SSF52540">
    <property type="entry name" value="P-loop containing nucleoside triphosphate hydrolases"/>
    <property type="match status" value="1"/>
</dbReference>
<dbReference type="InterPro" id="IPR000640">
    <property type="entry name" value="EFG_V-like"/>
</dbReference>
<dbReference type="EMBL" id="CP126208">
    <property type="protein sequence ID" value="WIA09419.1"/>
    <property type="molecule type" value="Genomic_DNA"/>
</dbReference>
<dbReference type="NCBIfam" id="TIGR00231">
    <property type="entry name" value="small_GTP"/>
    <property type="match status" value="1"/>
</dbReference>
<dbReference type="SUPFAM" id="SSF54980">
    <property type="entry name" value="EF-G C-terminal domain-like"/>
    <property type="match status" value="2"/>
</dbReference>
<dbReference type="Pfam" id="PF00679">
    <property type="entry name" value="EFG_C"/>
    <property type="match status" value="1"/>
</dbReference>
<protein>
    <recommendedName>
        <fullName evidence="4">Tr-type G domain-containing protein</fullName>
    </recommendedName>
</protein>
<organism evidence="5 6">
    <name type="scientific">Tetradesmus obliquus</name>
    <name type="common">Green alga</name>
    <name type="synonym">Acutodesmus obliquus</name>
    <dbReference type="NCBI Taxonomy" id="3088"/>
    <lineage>
        <taxon>Eukaryota</taxon>
        <taxon>Viridiplantae</taxon>
        <taxon>Chlorophyta</taxon>
        <taxon>core chlorophytes</taxon>
        <taxon>Chlorophyceae</taxon>
        <taxon>CS clade</taxon>
        <taxon>Sphaeropleales</taxon>
        <taxon>Scenedesmaceae</taxon>
        <taxon>Tetradesmus</taxon>
    </lineage>
</organism>
<evidence type="ECO:0000313" key="6">
    <source>
        <dbReference type="Proteomes" id="UP001244341"/>
    </source>
</evidence>
<evidence type="ECO:0000259" key="4">
    <source>
        <dbReference type="PROSITE" id="PS51722"/>
    </source>
</evidence>
<dbReference type="Proteomes" id="UP001244341">
    <property type="component" value="Chromosome 1b"/>
</dbReference>